<dbReference type="GO" id="GO:0030544">
    <property type="term" value="F:Hsp70 protein binding"/>
    <property type="evidence" value="ECO:0007669"/>
    <property type="project" value="InterPro"/>
</dbReference>
<accession>A0A1D1ZJU9</accession>
<dbReference type="AlphaFoldDB" id="A0A1D1ZJU9"/>
<gene>
    <name evidence="4" type="primary">dnajc2_2</name>
    <name evidence="4" type="ORF">g.24524</name>
</gene>
<dbReference type="GO" id="GO:0051083">
    <property type="term" value="P:'de novo' cotranslational protein folding"/>
    <property type="evidence" value="ECO:0007669"/>
    <property type="project" value="InterPro"/>
</dbReference>
<evidence type="ECO:0000313" key="4">
    <source>
        <dbReference type="EMBL" id="JAT67242.1"/>
    </source>
</evidence>
<feature type="compositionally biased region" description="Pro residues" evidence="1">
    <location>
        <begin position="148"/>
        <end position="157"/>
    </location>
</feature>
<dbReference type="CDD" id="cd00167">
    <property type="entry name" value="SANT"/>
    <property type="match status" value="2"/>
</dbReference>
<dbReference type="GO" id="GO:0006450">
    <property type="term" value="P:regulation of translational fidelity"/>
    <property type="evidence" value="ECO:0007669"/>
    <property type="project" value="InterPro"/>
</dbReference>
<dbReference type="InterPro" id="IPR009057">
    <property type="entry name" value="Homeodomain-like_sf"/>
</dbReference>
<evidence type="ECO:0000256" key="2">
    <source>
        <dbReference type="SAM" id="Phobius"/>
    </source>
</evidence>
<feature type="compositionally biased region" description="Acidic residues" evidence="1">
    <location>
        <begin position="115"/>
        <end position="127"/>
    </location>
</feature>
<feature type="region of interest" description="Disordered" evidence="1">
    <location>
        <begin position="111"/>
        <end position="187"/>
    </location>
</feature>
<feature type="domain" description="Myb-like" evidence="3">
    <location>
        <begin position="294"/>
        <end position="336"/>
    </location>
</feature>
<dbReference type="SMART" id="SM00717">
    <property type="entry name" value="SANT"/>
    <property type="match status" value="2"/>
</dbReference>
<name>A0A1D1ZJU9_9ARAE</name>
<feature type="non-terminal residue" evidence="4">
    <location>
        <position position="1"/>
    </location>
</feature>
<protein>
    <submittedName>
        <fullName evidence="4">DnaJ subfamily C member 2</fullName>
    </submittedName>
</protein>
<dbReference type="Pfam" id="PF23082">
    <property type="entry name" value="Myb_DNA-binding_2"/>
    <property type="match status" value="1"/>
</dbReference>
<keyword evidence="2" id="KW-0812">Transmembrane</keyword>
<dbReference type="Gene3D" id="1.10.10.60">
    <property type="entry name" value="Homeodomain-like"/>
    <property type="match status" value="2"/>
</dbReference>
<feature type="compositionally biased region" description="Basic residues" evidence="1">
    <location>
        <begin position="132"/>
        <end position="141"/>
    </location>
</feature>
<feature type="transmembrane region" description="Helical" evidence="2">
    <location>
        <begin position="80"/>
        <end position="97"/>
    </location>
</feature>
<feature type="region of interest" description="Disordered" evidence="1">
    <location>
        <begin position="273"/>
        <end position="292"/>
    </location>
</feature>
<dbReference type="InterPro" id="IPR001005">
    <property type="entry name" value="SANT/Myb"/>
</dbReference>
<dbReference type="EMBL" id="GDJX01000694">
    <property type="protein sequence ID" value="JAT67242.1"/>
    <property type="molecule type" value="Transcribed_RNA"/>
</dbReference>
<evidence type="ECO:0000259" key="3">
    <source>
        <dbReference type="PROSITE" id="PS50090"/>
    </source>
</evidence>
<dbReference type="PANTHER" id="PTHR43999:SF3">
    <property type="entry name" value="TRANSCRIPTION FACTOR MAMYB"/>
    <property type="match status" value="1"/>
</dbReference>
<dbReference type="InterPro" id="IPR044634">
    <property type="entry name" value="Zuotin/DnaJC2"/>
</dbReference>
<dbReference type="PANTHER" id="PTHR43999">
    <property type="entry name" value="DNAJ HOMOLOG SUBFAMILY C MEMBER 2"/>
    <property type="match status" value="1"/>
</dbReference>
<proteinExistence type="predicted"/>
<reference evidence="4" key="1">
    <citation type="submission" date="2015-07" db="EMBL/GenBank/DDBJ databases">
        <title>Transcriptome Assembly of Anthurium amnicola.</title>
        <authorList>
            <person name="Suzuki J."/>
        </authorList>
    </citation>
    <scope>NUCLEOTIDE SEQUENCE</scope>
</reference>
<dbReference type="FunFam" id="1.10.10.60:FF:000416">
    <property type="entry name" value="Myb family transcription factor"/>
    <property type="match status" value="1"/>
</dbReference>
<organism evidence="4">
    <name type="scientific">Anthurium amnicola</name>
    <dbReference type="NCBI Taxonomy" id="1678845"/>
    <lineage>
        <taxon>Eukaryota</taxon>
        <taxon>Viridiplantae</taxon>
        <taxon>Streptophyta</taxon>
        <taxon>Embryophyta</taxon>
        <taxon>Tracheophyta</taxon>
        <taxon>Spermatophyta</taxon>
        <taxon>Magnoliopsida</taxon>
        <taxon>Liliopsida</taxon>
        <taxon>Araceae</taxon>
        <taxon>Pothoideae</taxon>
        <taxon>Potheae</taxon>
        <taxon>Anthurium</taxon>
    </lineage>
</organism>
<keyword evidence="2" id="KW-0472">Membrane</keyword>
<dbReference type="GO" id="GO:0005829">
    <property type="term" value="C:cytosol"/>
    <property type="evidence" value="ECO:0007669"/>
    <property type="project" value="TreeGrafter"/>
</dbReference>
<keyword evidence="2" id="KW-1133">Transmembrane helix</keyword>
<dbReference type="SUPFAM" id="SSF46689">
    <property type="entry name" value="Homeodomain-like"/>
    <property type="match status" value="2"/>
</dbReference>
<sequence length="352" mass="37668">SSHPHPANHPTAAPKMEFVEGEYRPRFLLHSRSPAASTASAAASDPGSAPVSKPHAAAAVVVAALLLACAFYFSPQSQTLLVLLVWAALSLLVGPFAPASITGGDVRVGLGELLEPPEEPDPSPDEGEEHKKRNPGRRSKGRRLEESPPVPAPPPAGSAPVMEKRSEVRKGAGTHLGNGADRGGEEEVEEMEWIDEDFEILKKQIAKHPVGTPRRWELIAEAFRGRHGVESVIKTAKSLQEKRPGGGDSFAQFLRQRKPLDKRAEAVDPELFHAAPAENGESKGGDVDGVGNPSWSSGEDIALLNALKAFPKDAPMRWEKIAAAVPGKSKAACTKRVAELKRDFRSMKASES</sequence>
<dbReference type="GO" id="GO:0043022">
    <property type="term" value="F:ribosome binding"/>
    <property type="evidence" value="ECO:0007669"/>
    <property type="project" value="InterPro"/>
</dbReference>
<dbReference type="PROSITE" id="PS50090">
    <property type="entry name" value="MYB_LIKE"/>
    <property type="match status" value="1"/>
</dbReference>
<feature type="transmembrane region" description="Helical" evidence="2">
    <location>
        <begin position="55"/>
        <end position="73"/>
    </location>
</feature>
<evidence type="ECO:0000256" key="1">
    <source>
        <dbReference type="SAM" id="MobiDB-lite"/>
    </source>
</evidence>